<dbReference type="Pfam" id="PF04116">
    <property type="entry name" value="FA_hydroxylase"/>
    <property type="match status" value="1"/>
</dbReference>
<name>A0A2A5B225_9GAMM</name>
<evidence type="ECO:0000256" key="7">
    <source>
        <dbReference type="SAM" id="Phobius"/>
    </source>
</evidence>
<proteinExistence type="predicted"/>
<dbReference type="GO" id="GO:0016020">
    <property type="term" value="C:membrane"/>
    <property type="evidence" value="ECO:0007669"/>
    <property type="project" value="GOC"/>
</dbReference>
<keyword evidence="4" id="KW-0560">Oxidoreductase</keyword>
<keyword evidence="5" id="KW-0443">Lipid metabolism</keyword>
<feature type="transmembrane region" description="Helical" evidence="7">
    <location>
        <begin position="39"/>
        <end position="55"/>
    </location>
</feature>
<dbReference type="PANTHER" id="PTHR21624">
    <property type="entry name" value="STEROL DESATURASE-RELATED PROTEIN"/>
    <property type="match status" value="1"/>
</dbReference>
<organism evidence="9 10">
    <name type="scientific">SAR86 cluster bacterium</name>
    <dbReference type="NCBI Taxonomy" id="2030880"/>
    <lineage>
        <taxon>Bacteria</taxon>
        <taxon>Pseudomonadati</taxon>
        <taxon>Pseudomonadota</taxon>
        <taxon>Gammaproteobacteria</taxon>
        <taxon>SAR86 cluster</taxon>
    </lineage>
</organism>
<dbReference type="InterPro" id="IPR051689">
    <property type="entry name" value="Sterol_desaturase/TMEM195"/>
</dbReference>
<evidence type="ECO:0000259" key="8">
    <source>
        <dbReference type="Pfam" id="PF04116"/>
    </source>
</evidence>
<evidence type="ECO:0000256" key="3">
    <source>
        <dbReference type="ARBA" id="ARBA00022989"/>
    </source>
</evidence>
<dbReference type="GO" id="GO:0005506">
    <property type="term" value="F:iron ion binding"/>
    <property type="evidence" value="ECO:0007669"/>
    <property type="project" value="InterPro"/>
</dbReference>
<accession>A0A2A5B225</accession>
<feature type="transmembrane region" description="Helical" evidence="7">
    <location>
        <begin position="76"/>
        <end position="94"/>
    </location>
</feature>
<feature type="transmembrane region" description="Helical" evidence="7">
    <location>
        <begin position="121"/>
        <end position="141"/>
    </location>
</feature>
<keyword evidence="2 7" id="KW-0812">Transmembrane</keyword>
<dbReference type="InterPro" id="IPR006694">
    <property type="entry name" value="Fatty_acid_hydroxylase"/>
</dbReference>
<dbReference type="GO" id="GO:0006643">
    <property type="term" value="P:membrane lipid metabolic process"/>
    <property type="evidence" value="ECO:0007669"/>
    <property type="project" value="TreeGrafter"/>
</dbReference>
<evidence type="ECO:0000256" key="5">
    <source>
        <dbReference type="ARBA" id="ARBA00023098"/>
    </source>
</evidence>
<evidence type="ECO:0000256" key="4">
    <source>
        <dbReference type="ARBA" id="ARBA00023002"/>
    </source>
</evidence>
<evidence type="ECO:0000313" key="9">
    <source>
        <dbReference type="EMBL" id="PCJ25573.1"/>
    </source>
</evidence>
<feature type="domain" description="Fatty acid hydroxylase" evidence="8">
    <location>
        <begin position="128"/>
        <end position="261"/>
    </location>
</feature>
<keyword evidence="6 7" id="KW-0472">Membrane</keyword>
<comment type="subcellular location">
    <subcellularLocation>
        <location evidence="1">Endomembrane system</location>
        <topology evidence="1">Multi-pass membrane protein</topology>
    </subcellularLocation>
</comment>
<comment type="caution">
    <text evidence="9">The sequence shown here is derived from an EMBL/GenBank/DDBJ whole genome shotgun (WGS) entry which is preliminary data.</text>
</comment>
<dbReference type="EMBL" id="NVVJ01000016">
    <property type="protein sequence ID" value="PCJ25573.1"/>
    <property type="molecule type" value="Genomic_DNA"/>
</dbReference>
<evidence type="ECO:0000256" key="2">
    <source>
        <dbReference type="ARBA" id="ARBA00022692"/>
    </source>
</evidence>
<protein>
    <recommendedName>
        <fullName evidence="8">Fatty acid hydroxylase domain-containing protein</fullName>
    </recommendedName>
</protein>
<dbReference type="PROSITE" id="PS51257">
    <property type="entry name" value="PROKAR_LIPOPROTEIN"/>
    <property type="match status" value="1"/>
</dbReference>
<reference evidence="10" key="1">
    <citation type="submission" date="2017-08" db="EMBL/GenBank/DDBJ databases">
        <title>A dynamic microbial community with high functional redundancy inhabits the cold, oxic subseafloor aquifer.</title>
        <authorList>
            <person name="Tully B.J."/>
            <person name="Wheat C.G."/>
            <person name="Glazer B.T."/>
            <person name="Huber J.A."/>
        </authorList>
    </citation>
    <scope>NUCLEOTIDE SEQUENCE [LARGE SCALE GENOMIC DNA]</scope>
</reference>
<evidence type="ECO:0000313" key="10">
    <source>
        <dbReference type="Proteomes" id="UP000218327"/>
    </source>
</evidence>
<sequence>MQSKRTMFSLWSLPQPIIVFGCAILTASAAANQWMNFGLLVSILLFVPIPLLLIAERLSPRRKDWLLNWRDLAEDSFWLFGTYIIWVPIYDVAYDTPISELFTSLRDASNFPLRLEAQTTFGILLAAMVGVFAKEFIAYWAHRLQHRFMFFWRIHATHHHITKMSVARAERTHPLEFLGLNLGSAVALAYLGASPEVAGVVAVFSLTNAHLCHSNLPLQSGIFGWLFNTAQWHQLHHSCNYAESNTNYGCTVIIWDRIFGTFSGKTQIERVGNGTGRQLSLLTQLTIPFRSNETLRNL</sequence>
<evidence type="ECO:0000256" key="6">
    <source>
        <dbReference type="ARBA" id="ARBA00023136"/>
    </source>
</evidence>
<dbReference type="PANTHER" id="PTHR21624:SF1">
    <property type="entry name" value="ALKYLGLYCEROL MONOOXYGENASE"/>
    <property type="match status" value="1"/>
</dbReference>
<evidence type="ECO:0000256" key="1">
    <source>
        <dbReference type="ARBA" id="ARBA00004127"/>
    </source>
</evidence>
<dbReference type="Proteomes" id="UP000218327">
    <property type="component" value="Unassembled WGS sequence"/>
</dbReference>
<dbReference type="GO" id="GO:0050479">
    <property type="term" value="F:glyceryl-ether monooxygenase activity"/>
    <property type="evidence" value="ECO:0007669"/>
    <property type="project" value="TreeGrafter"/>
</dbReference>
<dbReference type="GO" id="GO:0008610">
    <property type="term" value="P:lipid biosynthetic process"/>
    <property type="evidence" value="ECO:0007669"/>
    <property type="project" value="InterPro"/>
</dbReference>
<dbReference type="GO" id="GO:0012505">
    <property type="term" value="C:endomembrane system"/>
    <property type="evidence" value="ECO:0007669"/>
    <property type="project" value="UniProtKB-SubCell"/>
</dbReference>
<keyword evidence="3 7" id="KW-1133">Transmembrane helix</keyword>
<gene>
    <name evidence="9" type="ORF">COA96_07050</name>
</gene>
<dbReference type="AlphaFoldDB" id="A0A2A5B225"/>